<keyword evidence="3" id="KW-0813">Transport</keyword>
<feature type="transmembrane region" description="Helical" evidence="8">
    <location>
        <begin position="37"/>
        <end position="70"/>
    </location>
</feature>
<evidence type="ECO:0000313" key="11">
    <source>
        <dbReference type="Proteomes" id="UP000095390"/>
    </source>
</evidence>
<feature type="domain" description="ABC transmembrane type-1" evidence="9">
    <location>
        <begin position="90"/>
        <end position="293"/>
    </location>
</feature>
<dbReference type="PANTHER" id="PTHR43470">
    <property type="entry name" value="PHOSPHATE TRANSPORT SYSTEM PERMEASE PROTEIN PSTA-RELATED"/>
    <property type="match status" value="1"/>
</dbReference>
<dbReference type="InterPro" id="IPR035906">
    <property type="entry name" value="MetI-like_sf"/>
</dbReference>
<comment type="similarity">
    <text evidence="2 8">Belongs to the binding-protein-dependent transport system permease family. CysTW subfamily.</text>
</comment>
<evidence type="ECO:0000256" key="2">
    <source>
        <dbReference type="ARBA" id="ARBA00007069"/>
    </source>
</evidence>
<accession>A0A173TQI7</accession>
<dbReference type="Pfam" id="PF00528">
    <property type="entry name" value="BPD_transp_1"/>
    <property type="match status" value="1"/>
</dbReference>
<dbReference type="CDD" id="cd06261">
    <property type="entry name" value="TM_PBP2"/>
    <property type="match status" value="1"/>
</dbReference>
<keyword evidence="7 8" id="KW-0472">Membrane</keyword>
<keyword evidence="4 8" id="KW-1003">Cell membrane</keyword>
<feature type="transmembrane region" description="Helical" evidence="8">
    <location>
        <begin position="275"/>
        <end position="297"/>
    </location>
</feature>
<dbReference type="InterPro" id="IPR000515">
    <property type="entry name" value="MetI-like"/>
</dbReference>
<organism evidence="10 11">
    <name type="scientific">Anaerobutyricum hallii</name>
    <dbReference type="NCBI Taxonomy" id="39488"/>
    <lineage>
        <taxon>Bacteria</taxon>
        <taxon>Bacillati</taxon>
        <taxon>Bacillota</taxon>
        <taxon>Clostridia</taxon>
        <taxon>Lachnospirales</taxon>
        <taxon>Lachnospiraceae</taxon>
        <taxon>Anaerobutyricum</taxon>
    </lineage>
</organism>
<feature type="transmembrane region" description="Helical" evidence="8">
    <location>
        <begin position="128"/>
        <end position="152"/>
    </location>
</feature>
<evidence type="ECO:0000256" key="4">
    <source>
        <dbReference type="ARBA" id="ARBA00022475"/>
    </source>
</evidence>
<keyword evidence="6 8" id="KW-1133">Transmembrane helix</keyword>
<keyword evidence="5 8" id="KW-0812">Transmembrane</keyword>
<feature type="transmembrane region" description="Helical" evidence="8">
    <location>
        <begin position="90"/>
        <end position="116"/>
    </location>
</feature>
<name>A0A173TQI7_9FIRM</name>
<dbReference type="GO" id="GO:0005315">
    <property type="term" value="F:phosphate transmembrane transporter activity"/>
    <property type="evidence" value="ECO:0007669"/>
    <property type="project" value="InterPro"/>
</dbReference>
<feature type="transmembrane region" description="Helical" evidence="8">
    <location>
        <begin position="210"/>
        <end position="231"/>
    </location>
</feature>
<evidence type="ECO:0000256" key="8">
    <source>
        <dbReference type="RuleBase" id="RU363043"/>
    </source>
</evidence>
<dbReference type="Gene3D" id="1.10.3720.10">
    <property type="entry name" value="MetI-like"/>
    <property type="match status" value="1"/>
</dbReference>
<dbReference type="EMBL" id="CYYC01000021">
    <property type="protein sequence ID" value="CUN04125.1"/>
    <property type="molecule type" value="Genomic_DNA"/>
</dbReference>
<protein>
    <recommendedName>
        <fullName evidence="8">Phosphate transport system permease protein PstA</fullName>
    </recommendedName>
</protein>
<dbReference type="InterPro" id="IPR005672">
    <property type="entry name" value="Phosphate_PstA"/>
</dbReference>
<dbReference type="PROSITE" id="PS50928">
    <property type="entry name" value="ABC_TM1"/>
    <property type="match status" value="1"/>
</dbReference>
<evidence type="ECO:0000256" key="6">
    <source>
        <dbReference type="ARBA" id="ARBA00022989"/>
    </source>
</evidence>
<sequence length="303" mass="32206">MENIQQAAKPSAMMNEAPMNHLTLSDRLKSYKRTPGSFLVMLLVVLSAVATIAALVFLILYILVNGIPYINADLFSWTYTSENCSVIPAAINTVIMAGISLLLAVPVGIGSAIYLVEYAKKGNKLVKVIRVTAETLTGIPSIVYGLFGMLFFVTALKWKFSILAGAFTLAIMILPVILRTTEEALLSVPDSYREGSFGLGAGKLRTIFKIVLPAAVPGILSGVILATGRIVGETAALIYTAGTVAKIPNSAFSSGRTLAVHMYLLANEGLHVNQAYATAVILLILVIGINALSSFIAKKISKA</sequence>
<proteinExistence type="inferred from homology"/>
<evidence type="ECO:0000313" key="10">
    <source>
        <dbReference type="EMBL" id="CUN04125.1"/>
    </source>
</evidence>
<dbReference type="GO" id="GO:0005886">
    <property type="term" value="C:plasma membrane"/>
    <property type="evidence" value="ECO:0007669"/>
    <property type="project" value="UniProtKB-SubCell"/>
</dbReference>
<evidence type="ECO:0000256" key="1">
    <source>
        <dbReference type="ARBA" id="ARBA00004651"/>
    </source>
</evidence>
<feature type="transmembrane region" description="Helical" evidence="8">
    <location>
        <begin position="158"/>
        <end position="178"/>
    </location>
</feature>
<gene>
    <name evidence="10" type="primary">pstA</name>
    <name evidence="10" type="ORF">ERS852578_01818</name>
</gene>
<reference evidence="10 11" key="1">
    <citation type="submission" date="2015-09" db="EMBL/GenBank/DDBJ databases">
        <authorList>
            <consortium name="Pathogen Informatics"/>
        </authorList>
    </citation>
    <scope>NUCLEOTIDE SEQUENCE [LARGE SCALE GENOMIC DNA]</scope>
    <source>
        <strain evidence="10 11">2789STDY5834966</strain>
    </source>
</reference>
<evidence type="ECO:0000259" key="9">
    <source>
        <dbReference type="PROSITE" id="PS50928"/>
    </source>
</evidence>
<dbReference type="PANTHER" id="PTHR43470:SF3">
    <property type="entry name" value="PHOSPHATE TRANSPORT SYSTEM PERMEASE PROTEIN PSTA-RELATED"/>
    <property type="match status" value="1"/>
</dbReference>
<dbReference type="AlphaFoldDB" id="A0A173TQI7"/>
<evidence type="ECO:0000256" key="3">
    <source>
        <dbReference type="ARBA" id="ARBA00022448"/>
    </source>
</evidence>
<comment type="subcellular location">
    <subcellularLocation>
        <location evidence="1 8">Cell membrane</location>
        <topology evidence="1 8">Multi-pass membrane protein</topology>
    </subcellularLocation>
</comment>
<dbReference type="Proteomes" id="UP000095390">
    <property type="component" value="Unassembled WGS sequence"/>
</dbReference>
<evidence type="ECO:0000256" key="5">
    <source>
        <dbReference type="ARBA" id="ARBA00022692"/>
    </source>
</evidence>
<evidence type="ECO:0000256" key="7">
    <source>
        <dbReference type="ARBA" id="ARBA00023136"/>
    </source>
</evidence>
<dbReference type="SUPFAM" id="SSF161098">
    <property type="entry name" value="MetI-like"/>
    <property type="match status" value="1"/>
</dbReference>
<dbReference type="GO" id="GO:0035435">
    <property type="term" value="P:phosphate ion transmembrane transport"/>
    <property type="evidence" value="ECO:0007669"/>
    <property type="project" value="InterPro"/>
</dbReference>
<dbReference type="NCBIfam" id="TIGR00974">
    <property type="entry name" value="3a0107s02c"/>
    <property type="match status" value="1"/>
</dbReference>